<reference evidence="10" key="1">
    <citation type="submission" date="2013-04" db="EMBL/GenBank/DDBJ databases">
        <authorList>
            <person name="Qu J."/>
            <person name="Murali S.C."/>
            <person name="Bandaranaike D."/>
            <person name="Bellair M."/>
            <person name="Blankenburg K."/>
            <person name="Chao H."/>
            <person name="Dinh H."/>
            <person name="Doddapaneni H."/>
            <person name="Downs B."/>
            <person name="Dugan-Rocha S."/>
            <person name="Elkadiri S."/>
            <person name="Gnanaolivu R.D."/>
            <person name="Hernandez B."/>
            <person name="Javaid M."/>
            <person name="Jayaseelan J.C."/>
            <person name="Lee S."/>
            <person name="Li M."/>
            <person name="Ming W."/>
            <person name="Munidasa M."/>
            <person name="Muniz J."/>
            <person name="Nguyen L."/>
            <person name="Ongeri F."/>
            <person name="Osuji N."/>
            <person name="Pu L.-L."/>
            <person name="Puazo M."/>
            <person name="Qu C."/>
            <person name="Quiroz J."/>
            <person name="Raj R."/>
            <person name="Weissenberger G."/>
            <person name="Xin Y."/>
            <person name="Zou X."/>
            <person name="Han Y."/>
            <person name="Richards S."/>
            <person name="Worley K."/>
            <person name="Muzny D."/>
            <person name="Gibbs R."/>
        </authorList>
    </citation>
    <scope>NUCLEOTIDE SEQUENCE</scope>
    <source>
        <strain evidence="10">Sampled in the wild</strain>
    </source>
</reference>
<dbReference type="Pfam" id="PF17917">
    <property type="entry name" value="RT_RNaseH"/>
    <property type="match status" value="1"/>
</dbReference>
<dbReference type="EMBL" id="KZ308696">
    <property type="protein sequence ID" value="KAG8233232.1"/>
    <property type="molecule type" value="Genomic_DNA"/>
</dbReference>
<reference evidence="10" key="2">
    <citation type="submission" date="2017-10" db="EMBL/GenBank/DDBJ databases">
        <title>Ladona fulva Genome sequencing and assembly.</title>
        <authorList>
            <person name="Murali S."/>
            <person name="Richards S."/>
            <person name="Bandaranaike D."/>
            <person name="Bellair M."/>
            <person name="Blankenburg K."/>
            <person name="Chao H."/>
            <person name="Dinh H."/>
            <person name="Doddapaneni H."/>
            <person name="Dugan-Rocha S."/>
            <person name="Elkadiri S."/>
            <person name="Gnanaolivu R."/>
            <person name="Hernandez B."/>
            <person name="Skinner E."/>
            <person name="Javaid M."/>
            <person name="Lee S."/>
            <person name="Li M."/>
            <person name="Ming W."/>
            <person name="Munidasa M."/>
            <person name="Muniz J."/>
            <person name="Nguyen L."/>
            <person name="Hughes D."/>
            <person name="Osuji N."/>
            <person name="Pu L.-L."/>
            <person name="Puazo M."/>
            <person name="Qu C."/>
            <person name="Quiroz J."/>
            <person name="Raj R."/>
            <person name="Weissenberger G."/>
            <person name="Xin Y."/>
            <person name="Zou X."/>
            <person name="Han Y."/>
            <person name="Worley K."/>
            <person name="Muzny D."/>
            <person name="Gibbs R."/>
        </authorList>
    </citation>
    <scope>NUCLEOTIDE SEQUENCE</scope>
    <source>
        <strain evidence="10">Sampled in the wild</strain>
    </source>
</reference>
<keyword evidence="8" id="KW-0695">RNA-directed DNA polymerase</keyword>
<evidence type="ECO:0000256" key="7">
    <source>
        <dbReference type="ARBA" id="ARBA00022801"/>
    </source>
</evidence>
<sequence>MMGAGFTLRKKKCFLGMSKISFLGHQVDENGLRPDPTKVEGIHNFPKPSSVGHLCEFLELESCYRVRRDGQAIARLSQEGSEVGMGERGGQILSVLEREASCQLPCVIHTDANYDGLGAVLVQRRDEQEYVVAYISRRPSDAESRYHSNEPECLALVWAIEKLLCHILAALSRLSPITRQ</sequence>
<name>A0A8K0KEY8_LADFU</name>
<keyword evidence="11" id="KW-1185">Reference proteome</keyword>
<organism evidence="10 11">
    <name type="scientific">Ladona fulva</name>
    <name type="common">Scarce chaser dragonfly</name>
    <name type="synonym">Libellula fulva</name>
    <dbReference type="NCBI Taxonomy" id="123851"/>
    <lineage>
        <taxon>Eukaryota</taxon>
        <taxon>Metazoa</taxon>
        <taxon>Ecdysozoa</taxon>
        <taxon>Arthropoda</taxon>
        <taxon>Hexapoda</taxon>
        <taxon>Insecta</taxon>
        <taxon>Pterygota</taxon>
        <taxon>Palaeoptera</taxon>
        <taxon>Odonata</taxon>
        <taxon>Epiprocta</taxon>
        <taxon>Anisoptera</taxon>
        <taxon>Libelluloidea</taxon>
        <taxon>Libellulidae</taxon>
        <taxon>Ladona</taxon>
    </lineage>
</organism>
<evidence type="ECO:0000256" key="8">
    <source>
        <dbReference type="ARBA" id="ARBA00022918"/>
    </source>
</evidence>
<evidence type="ECO:0000313" key="10">
    <source>
        <dbReference type="EMBL" id="KAG8233232.1"/>
    </source>
</evidence>
<evidence type="ECO:0000313" key="11">
    <source>
        <dbReference type="Proteomes" id="UP000792457"/>
    </source>
</evidence>
<evidence type="ECO:0000256" key="1">
    <source>
        <dbReference type="ARBA" id="ARBA00022670"/>
    </source>
</evidence>
<dbReference type="GO" id="GO:0004190">
    <property type="term" value="F:aspartic-type endopeptidase activity"/>
    <property type="evidence" value="ECO:0007669"/>
    <property type="project" value="UniProtKB-KW"/>
</dbReference>
<keyword evidence="4" id="KW-0540">Nuclease</keyword>
<dbReference type="GO" id="GO:0004519">
    <property type="term" value="F:endonuclease activity"/>
    <property type="evidence" value="ECO:0007669"/>
    <property type="project" value="UniProtKB-KW"/>
</dbReference>
<keyword evidence="1" id="KW-0645">Protease</keyword>
<dbReference type="PANTHER" id="PTHR33064">
    <property type="entry name" value="POL PROTEIN"/>
    <property type="match status" value="1"/>
</dbReference>
<dbReference type="SUPFAM" id="SSF56672">
    <property type="entry name" value="DNA/RNA polymerases"/>
    <property type="match status" value="1"/>
</dbReference>
<comment type="caution">
    <text evidence="10">The sequence shown here is derived from an EMBL/GenBank/DDBJ whole genome shotgun (WGS) entry which is preliminary data.</text>
</comment>
<dbReference type="AlphaFoldDB" id="A0A8K0KEY8"/>
<dbReference type="GO" id="GO:0006508">
    <property type="term" value="P:proteolysis"/>
    <property type="evidence" value="ECO:0007669"/>
    <property type="project" value="UniProtKB-KW"/>
</dbReference>
<feature type="domain" description="Reverse transcriptase RNase H-like" evidence="9">
    <location>
        <begin position="104"/>
        <end position="164"/>
    </location>
</feature>
<keyword evidence="6" id="KW-0255">Endonuclease</keyword>
<dbReference type="PANTHER" id="PTHR33064:SF37">
    <property type="entry name" value="RIBONUCLEASE H"/>
    <property type="match status" value="1"/>
</dbReference>
<dbReference type="InterPro" id="IPR051320">
    <property type="entry name" value="Viral_Replic_Matur_Polypro"/>
</dbReference>
<evidence type="ECO:0000259" key="9">
    <source>
        <dbReference type="Pfam" id="PF17917"/>
    </source>
</evidence>
<keyword evidence="7" id="KW-0378">Hydrolase</keyword>
<evidence type="ECO:0000256" key="4">
    <source>
        <dbReference type="ARBA" id="ARBA00022722"/>
    </source>
</evidence>
<keyword evidence="5" id="KW-0064">Aspartyl protease</keyword>
<evidence type="ECO:0000256" key="2">
    <source>
        <dbReference type="ARBA" id="ARBA00022679"/>
    </source>
</evidence>
<keyword evidence="3" id="KW-0548">Nucleotidyltransferase</keyword>
<dbReference type="GO" id="GO:0003964">
    <property type="term" value="F:RNA-directed DNA polymerase activity"/>
    <property type="evidence" value="ECO:0007669"/>
    <property type="project" value="UniProtKB-KW"/>
</dbReference>
<gene>
    <name evidence="10" type="ORF">J437_LFUL012437</name>
</gene>
<proteinExistence type="predicted"/>
<evidence type="ECO:0000256" key="5">
    <source>
        <dbReference type="ARBA" id="ARBA00022750"/>
    </source>
</evidence>
<evidence type="ECO:0000256" key="3">
    <source>
        <dbReference type="ARBA" id="ARBA00022695"/>
    </source>
</evidence>
<dbReference type="InterPro" id="IPR041373">
    <property type="entry name" value="RT_RNaseH"/>
</dbReference>
<evidence type="ECO:0000256" key="6">
    <source>
        <dbReference type="ARBA" id="ARBA00022759"/>
    </source>
</evidence>
<dbReference type="Proteomes" id="UP000792457">
    <property type="component" value="Unassembled WGS sequence"/>
</dbReference>
<accession>A0A8K0KEY8</accession>
<dbReference type="InterPro" id="IPR043502">
    <property type="entry name" value="DNA/RNA_pol_sf"/>
</dbReference>
<dbReference type="OrthoDB" id="115435at2759"/>
<protein>
    <recommendedName>
        <fullName evidence="9">Reverse transcriptase RNase H-like domain-containing protein</fullName>
    </recommendedName>
</protein>
<keyword evidence="2" id="KW-0808">Transferase</keyword>